<gene>
    <name evidence="2" type="ORF">EYE40_03955</name>
</gene>
<evidence type="ECO:0000313" key="2">
    <source>
        <dbReference type="EMBL" id="TBN56617.1"/>
    </source>
</evidence>
<feature type="transmembrane region" description="Helical" evidence="1">
    <location>
        <begin position="369"/>
        <end position="391"/>
    </location>
</feature>
<organism evidence="2 3">
    <name type="scientific">Glaciihabitans arcticus</name>
    <dbReference type="NCBI Taxonomy" id="2668039"/>
    <lineage>
        <taxon>Bacteria</taxon>
        <taxon>Bacillati</taxon>
        <taxon>Actinomycetota</taxon>
        <taxon>Actinomycetes</taxon>
        <taxon>Micrococcales</taxon>
        <taxon>Microbacteriaceae</taxon>
        <taxon>Glaciihabitans</taxon>
    </lineage>
</organism>
<protein>
    <submittedName>
        <fullName evidence="2">Uncharacterized protein</fullName>
    </submittedName>
</protein>
<evidence type="ECO:0000313" key="3">
    <source>
        <dbReference type="Proteomes" id="UP000294194"/>
    </source>
</evidence>
<dbReference type="Proteomes" id="UP000294194">
    <property type="component" value="Unassembled WGS sequence"/>
</dbReference>
<keyword evidence="1" id="KW-1133">Transmembrane helix</keyword>
<dbReference type="AlphaFoldDB" id="A0A4Q9GTY9"/>
<sequence length="414" mass="45211">MLRSLRAIPRILALCWPALFAWYLGGSLVRAVVLAIAAPIGPESALAALLLVPLAALARLISYVGMFLAVRRGMRAYRDISGGDVEFESLRDAASEFLNVLLASIIPFFFLYAVLGLLAEDLSDYAQSAFKYAFGTDGSVLQVGDGPLVLVVILVALAARILLKIYGSKLPRGFGVLEVYFEATWVFVALTGLGAVFGQAIAWIEGRQVVRWVEDIRDFILGLGDGVRWLLAQFDWLGPVVAQLILLPLAWLLIAGIIYTRALANIEPANITDTVPERLTAVVRPRFEKLPAIIRRQAYLVTDEWDDLGGPFSQSGKLIAGAGIRSLAIFAAAYALLYAASQWLLFGAYRLFGPHDRYFWNVIDPVMDVAVSIITEPLRVVLLAAAFDYCLRKWQEKQVTAPAGADGSSVPRPA</sequence>
<name>A0A4Q9GTY9_9MICO</name>
<feature type="transmembrane region" description="Helical" evidence="1">
    <location>
        <begin position="236"/>
        <end position="259"/>
    </location>
</feature>
<evidence type="ECO:0000256" key="1">
    <source>
        <dbReference type="SAM" id="Phobius"/>
    </source>
</evidence>
<accession>A0A4Q9GTY9</accession>
<feature type="transmembrane region" description="Helical" evidence="1">
    <location>
        <begin position="47"/>
        <end position="70"/>
    </location>
</feature>
<comment type="caution">
    <text evidence="2">The sequence shown here is derived from an EMBL/GenBank/DDBJ whole genome shotgun (WGS) entry which is preliminary data.</text>
</comment>
<keyword evidence="3" id="KW-1185">Reference proteome</keyword>
<feature type="transmembrane region" description="Helical" evidence="1">
    <location>
        <begin position="327"/>
        <end position="349"/>
    </location>
</feature>
<keyword evidence="1" id="KW-0812">Transmembrane</keyword>
<dbReference type="RefSeq" id="WP_130980727.1">
    <property type="nucleotide sequence ID" value="NZ_SISG01000001.1"/>
</dbReference>
<reference evidence="3" key="1">
    <citation type="submission" date="2019-02" db="EMBL/GenBank/DDBJ databases">
        <title>Glaciihabitans arcticus sp. nov., a psychrotolerant bacterium isolated from polar soil.</title>
        <authorList>
            <person name="Dahal R.H."/>
        </authorList>
    </citation>
    <scope>NUCLEOTIDE SEQUENCE [LARGE SCALE GENOMIC DNA]</scope>
    <source>
        <strain evidence="3">RP-3-7</strain>
    </source>
</reference>
<feature type="transmembrane region" description="Helical" evidence="1">
    <location>
        <begin position="184"/>
        <end position="204"/>
    </location>
</feature>
<dbReference type="EMBL" id="SISG01000001">
    <property type="protein sequence ID" value="TBN56617.1"/>
    <property type="molecule type" value="Genomic_DNA"/>
</dbReference>
<feature type="transmembrane region" description="Helical" evidence="1">
    <location>
        <begin position="139"/>
        <end position="163"/>
    </location>
</feature>
<keyword evidence="1" id="KW-0472">Membrane</keyword>
<feature type="transmembrane region" description="Helical" evidence="1">
    <location>
        <begin position="97"/>
        <end position="119"/>
    </location>
</feature>
<proteinExistence type="predicted"/>